<keyword evidence="1" id="KW-0732">Signal</keyword>
<organism evidence="2 3">
    <name type="scientific">Micromonospora azadirachtae</name>
    <dbReference type="NCBI Taxonomy" id="1970735"/>
    <lineage>
        <taxon>Bacteria</taxon>
        <taxon>Bacillati</taxon>
        <taxon>Actinomycetota</taxon>
        <taxon>Actinomycetes</taxon>
        <taxon>Micromonosporales</taxon>
        <taxon>Micromonosporaceae</taxon>
        <taxon>Micromonospora</taxon>
    </lineage>
</organism>
<feature type="chain" id="PRO_5047501675" evidence="1">
    <location>
        <begin position="39"/>
        <end position="85"/>
    </location>
</feature>
<dbReference type="EMBL" id="JBHTHM010000066">
    <property type="protein sequence ID" value="MFD0782964.1"/>
    <property type="molecule type" value="Genomic_DNA"/>
</dbReference>
<protein>
    <submittedName>
        <fullName evidence="2">Uncharacterized protein</fullName>
    </submittedName>
</protein>
<feature type="signal peptide" evidence="1">
    <location>
        <begin position="1"/>
        <end position="38"/>
    </location>
</feature>
<comment type="caution">
    <text evidence="2">The sequence shown here is derived from an EMBL/GenBank/DDBJ whole genome shotgun (WGS) entry which is preliminary data.</text>
</comment>
<evidence type="ECO:0000256" key="1">
    <source>
        <dbReference type="SAM" id="SignalP"/>
    </source>
</evidence>
<dbReference type="Proteomes" id="UP001597053">
    <property type="component" value="Unassembled WGS sequence"/>
</dbReference>
<proteinExistence type="predicted"/>
<keyword evidence="3" id="KW-1185">Reference proteome</keyword>
<accession>A0ABW2ZX29</accession>
<gene>
    <name evidence="2" type="ORF">ACFQZ8_03340</name>
</gene>
<reference evidence="3" key="1">
    <citation type="journal article" date="2019" name="Int. J. Syst. Evol. Microbiol.">
        <title>The Global Catalogue of Microorganisms (GCM) 10K type strain sequencing project: providing services to taxonomists for standard genome sequencing and annotation.</title>
        <authorList>
            <consortium name="The Broad Institute Genomics Platform"/>
            <consortium name="The Broad Institute Genome Sequencing Center for Infectious Disease"/>
            <person name="Wu L."/>
            <person name="Ma J."/>
        </authorList>
    </citation>
    <scope>NUCLEOTIDE SEQUENCE [LARGE SCALE GENOMIC DNA]</scope>
    <source>
        <strain evidence="3">JCM 32148</strain>
    </source>
</reference>
<sequence length="85" mass="8833">MSERRTGRGGRRFTVRPLVAVAAAVVLGLTAQPVVANAAPARAAVDGQVLKELSAKGSTSFLVYLKDQAKLDTAAKLRGDARAAE</sequence>
<evidence type="ECO:0000313" key="2">
    <source>
        <dbReference type="EMBL" id="MFD0782964.1"/>
    </source>
</evidence>
<feature type="non-terminal residue" evidence="2">
    <location>
        <position position="85"/>
    </location>
</feature>
<evidence type="ECO:0000313" key="3">
    <source>
        <dbReference type="Proteomes" id="UP001597053"/>
    </source>
</evidence>
<name>A0ABW2ZX29_9ACTN</name>